<protein>
    <submittedName>
        <fullName evidence="1">Uncharacterized protein</fullName>
    </submittedName>
</protein>
<dbReference type="Proteomes" id="UP000647860">
    <property type="component" value="Unassembled WGS sequence"/>
</dbReference>
<dbReference type="EMBL" id="BOPA01000073">
    <property type="protein sequence ID" value="GIJ19234.1"/>
    <property type="molecule type" value="Genomic_DNA"/>
</dbReference>
<organism evidence="1 2">
    <name type="scientific">Micromonospora gifhornensis</name>
    <dbReference type="NCBI Taxonomy" id="84594"/>
    <lineage>
        <taxon>Bacteria</taxon>
        <taxon>Bacillati</taxon>
        <taxon>Actinomycetota</taxon>
        <taxon>Actinomycetes</taxon>
        <taxon>Micromonosporales</taxon>
        <taxon>Micromonosporaceae</taxon>
        <taxon>Micromonospora</taxon>
    </lineage>
</organism>
<accession>A0ABQ4IMU9</accession>
<sequence length="179" mass="19783">MVPANATNEAGVTVADIVDYLGYNEWGVALDLLADLDGWPADAQWWDLLIEAAELMWLPDTATWCRWRRWESIHGIIRAQLTLVPAAEGGRQTPVPGKGVLRPLWHIGQYLPEGQPNFRVARIWVEYAPELAPGATGSVRLAPLALDGWRDLRPDQTITMHEDRSVQATATIIGVSIPG</sequence>
<evidence type="ECO:0000313" key="1">
    <source>
        <dbReference type="EMBL" id="GIJ19234.1"/>
    </source>
</evidence>
<evidence type="ECO:0000313" key="2">
    <source>
        <dbReference type="Proteomes" id="UP000647860"/>
    </source>
</evidence>
<comment type="caution">
    <text evidence="1">The sequence shown here is derived from an EMBL/GenBank/DDBJ whole genome shotgun (WGS) entry which is preliminary data.</text>
</comment>
<reference evidence="1 2" key="1">
    <citation type="submission" date="2021-01" db="EMBL/GenBank/DDBJ databases">
        <title>Whole genome shotgun sequence of Verrucosispora gifhornensis NBRC 16317.</title>
        <authorList>
            <person name="Komaki H."/>
            <person name="Tamura T."/>
        </authorList>
    </citation>
    <scope>NUCLEOTIDE SEQUENCE [LARGE SCALE GENOMIC DNA]</scope>
    <source>
        <strain evidence="1 2">NBRC 16317</strain>
    </source>
</reference>
<gene>
    <name evidence="1" type="ORF">Vgi01_59180</name>
</gene>
<dbReference type="RefSeq" id="WP_204293252.1">
    <property type="nucleotide sequence ID" value="NZ_BAAAGZ010000063.1"/>
</dbReference>
<keyword evidence="2" id="KW-1185">Reference proteome</keyword>
<proteinExistence type="predicted"/>
<name>A0ABQ4IMU9_9ACTN</name>